<dbReference type="OrthoDB" id="3686802at2"/>
<dbReference type="Proteomes" id="UP000061839">
    <property type="component" value="Chromosome"/>
</dbReference>
<dbReference type="STRING" id="1618207.UM93_10495"/>
<dbReference type="PATRIC" id="fig|1618207.4.peg.2129"/>
<dbReference type="HOGENOM" id="CLU_064090_3_0_11"/>
<feature type="transmembrane region" description="Helical" evidence="1">
    <location>
        <begin position="126"/>
        <end position="148"/>
    </location>
</feature>
<evidence type="ECO:0000256" key="1">
    <source>
        <dbReference type="SAM" id="Phobius"/>
    </source>
</evidence>
<protein>
    <submittedName>
        <fullName evidence="2">ABC transporter permease</fullName>
    </submittedName>
</protein>
<keyword evidence="1" id="KW-1133">Transmembrane helix</keyword>
<feature type="transmembrane region" description="Helical" evidence="1">
    <location>
        <begin position="189"/>
        <end position="208"/>
    </location>
</feature>
<keyword evidence="3" id="KW-1185">Reference proteome</keyword>
<evidence type="ECO:0000313" key="2">
    <source>
        <dbReference type="EMBL" id="AJT43043.1"/>
    </source>
</evidence>
<feature type="transmembrane region" description="Helical" evidence="1">
    <location>
        <begin position="240"/>
        <end position="260"/>
    </location>
</feature>
<accession>A0A0D4C382</accession>
<dbReference type="Pfam" id="PF12679">
    <property type="entry name" value="ABC2_membrane_2"/>
    <property type="match status" value="1"/>
</dbReference>
<sequence>MRRVPLPLFSKAMTDSWRSLIGWMIGLGAASALYLPLYPAIGGNSQMKDLLSSLPPELTKAIGYDDIASGAGYVQATLFGLIGFLLTSIAAVSWGASAIGGDEEAGQLELTLAHGVTRTQIAVERYAALLLRILLLGAWVFLLVALLNGPAQTNLDLVKLLGGSALFAGLALLTGSAAFMAGALTGRRVWGIGIGAFVAVAGYVFNAIGNQSKDLQWLHAFSPISWAYSDKPLVNGANGWALLALYGLSLLFAAVSVIALRRRDIGV</sequence>
<feature type="transmembrane region" description="Helical" evidence="1">
    <location>
        <begin position="73"/>
        <end position="94"/>
    </location>
</feature>
<dbReference type="PANTHER" id="PTHR37305">
    <property type="entry name" value="INTEGRAL MEMBRANE PROTEIN-RELATED"/>
    <property type="match status" value="1"/>
</dbReference>
<feature type="transmembrane region" description="Helical" evidence="1">
    <location>
        <begin position="160"/>
        <end position="182"/>
    </location>
</feature>
<name>A0A0D4C382_9MICC</name>
<dbReference type="AlphaFoldDB" id="A0A0D4C382"/>
<keyword evidence="1" id="KW-0472">Membrane</keyword>
<dbReference type="KEGG" id="ari:UM93_10495"/>
<dbReference type="GO" id="GO:0140359">
    <property type="term" value="F:ABC-type transporter activity"/>
    <property type="evidence" value="ECO:0007669"/>
    <property type="project" value="InterPro"/>
</dbReference>
<proteinExistence type="predicted"/>
<keyword evidence="1" id="KW-0812">Transmembrane</keyword>
<dbReference type="GO" id="GO:0005886">
    <property type="term" value="C:plasma membrane"/>
    <property type="evidence" value="ECO:0007669"/>
    <property type="project" value="UniProtKB-SubCell"/>
</dbReference>
<feature type="transmembrane region" description="Helical" evidence="1">
    <location>
        <begin position="20"/>
        <end position="41"/>
    </location>
</feature>
<dbReference type="PANTHER" id="PTHR37305:SF1">
    <property type="entry name" value="MEMBRANE PROTEIN"/>
    <property type="match status" value="1"/>
</dbReference>
<organism evidence="2 3">
    <name type="scientific">Psychromicrobium lacuslunae</name>
    <dbReference type="NCBI Taxonomy" id="1618207"/>
    <lineage>
        <taxon>Bacteria</taxon>
        <taxon>Bacillati</taxon>
        <taxon>Actinomycetota</taxon>
        <taxon>Actinomycetes</taxon>
        <taxon>Micrococcales</taxon>
        <taxon>Micrococcaceae</taxon>
        <taxon>Psychromicrobium</taxon>
    </lineage>
</organism>
<dbReference type="EMBL" id="CP011005">
    <property type="protein sequence ID" value="AJT43043.1"/>
    <property type="molecule type" value="Genomic_DNA"/>
</dbReference>
<reference evidence="2 3" key="1">
    <citation type="journal article" date="2015" name="Genome Announc.">
        <title>Complete Genome Sequencing of Protease-Producing Novel Arthrobacter sp. Strain IHBB 11108 Using PacBio Single-Molecule Real-Time Sequencing Technology.</title>
        <authorList>
            <person name="Kiran S."/>
            <person name="Swarnkar M.K."/>
            <person name="Pal M."/>
            <person name="Thakur R."/>
            <person name="Tewari R."/>
            <person name="Singh A.K."/>
            <person name="Gulati A."/>
        </authorList>
    </citation>
    <scope>NUCLEOTIDE SEQUENCE [LARGE SCALE GENOMIC DNA]</scope>
    <source>
        <strain evidence="2 3">IHBB 11108</strain>
    </source>
</reference>
<evidence type="ECO:0000313" key="3">
    <source>
        <dbReference type="Proteomes" id="UP000061839"/>
    </source>
</evidence>
<gene>
    <name evidence="2" type="ORF">UM93_10495</name>
</gene>